<gene>
    <name evidence="2" type="ORF">EVAR_25276_1</name>
</gene>
<organism evidence="2 3">
    <name type="scientific">Eumeta variegata</name>
    <name type="common">Bagworm moth</name>
    <name type="synonym">Eumeta japonica</name>
    <dbReference type="NCBI Taxonomy" id="151549"/>
    <lineage>
        <taxon>Eukaryota</taxon>
        <taxon>Metazoa</taxon>
        <taxon>Ecdysozoa</taxon>
        <taxon>Arthropoda</taxon>
        <taxon>Hexapoda</taxon>
        <taxon>Insecta</taxon>
        <taxon>Pterygota</taxon>
        <taxon>Neoptera</taxon>
        <taxon>Endopterygota</taxon>
        <taxon>Lepidoptera</taxon>
        <taxon>Glossata</taxon>
        <taxon>Ditrysia</taxon>
        <taxon>Tineoidea</taxon>
        <taxon>Psychidae</taxon>
        <taxon>Oiketicinae</taxon>
        <taxon>Eumeta</taxon>
    </lineage>
</organism>
<sequence>MVVSTRKGLKARKMCAGGAASAGRHKDSAARTLCVFDVTIYSHLKKNQQYAETKDFHAVRFFHIPIASLPPISLFMEARRGIQEGGVWRWTEKWVTITGIKIFQISLPYELAVLNSTGIKARRAGAGAGGVGAGGPKSRHSGAGSGAGPMCGNDGGGAREIYISKRFPYNGRSNVPPEE</sequence>
<accession>A0A4C1VRH4</accession>
<evidence type="ECO:0000313" key="3">
    <source>
        <dbReference type="Proteomes" id="UP000299102"/>
    </source>
</evidence>
<reference evidence="2 3" key="1">
    <citation type="journal article" date="2019" name="Commun. Biol.">
        <title>The bagworm genome reveals a unique fibroin gene that provides high tensile strength.</title>
        <authorList>
            <person name="Kono N."/>
            <person name="Nakamura H."/>
            <person name="Ohtoshi R."/>
            <person name="Tomita M."/>
            <person name="Numata K."/>
            <person name="Arakawa K."/>
        </authorList>
    </citation>
    <scope>NUCLEOTIDE SEQUENCE [LARGE SCALE GENOMIC DNA]</scope>
</reference>
<dbReference type="AlphaFoldDB" id="A0A4C1VRH4"/>
<proteinExistence type="predicted"/>
<keyword evidence="3" id="KW-1185">Reference proteome</keyword>
<feature type="region of interest" description="Disordered" evidence="1">
    <location>
        <begin position="125"/>
        <end position="151"/>
    </location>
</feature>
<evidence type="ECO:0000256" key="1">
    <source>
        <dbReference type="SAM" id="MobiDB-lite"/>
    </source>
</evidence>
<protein>
    <submittedName>
        <fullName evidence="2">Uncharacterized protein</fullName>
    </submittedName>
</protein>
<feature type="compositionally biased region" description="Gly residues" evidence="1">
    <location>
        <begin position="126"/>
        <end position="135"/>
    </location>
</feature>
<dbReference type="EMBL" id="BGZK01000381">
    <property type="protein sequence ID" value="GBP40424.1"/>
    <property type="molecule type" value="Genomic_DNA"/>
</dbReference>
<comment type="caution">
    <text evidence="2">The sequence shown here is derived from an EMBL/GenBank/DDBJ whole genome shotgun (WGS) entry which is preliminary data.</text>
</comment>
<dbReference type="Proteomes" id="UP000299102">
    <property type="component" value="Unassembled WGS sequence"/>
</dbReference>
<evidence type="ECO:0000313" key="2">
    <source>
        <dbReference type="EMBL" id="GBP40424.1"/>
    </source>
</evidence>
<name>A0A4C1VRH4_EUMVA</name>